<dbReference type="PANTHER" id="PTHR10916:SF0">
    <property type="entry name" value="LARGE RIBOSOMAL SUBUNIT PROTEIN UL29C"/>
    <property type="match status" value="1"/>
</dbReference>
<dbReference type="NCBIfam" id="TIGR00012">
    <property type="entry name" value="L29"/>
    <property type="match status" value="1"/>
</dbReference>
<evidence type="ECO:0000256" key="1">
    <source>
        <dbReference type="ARBA" id="ARBA00009254"/>
    </source>
</evidence>
<organism evidence="6 7">
    <name type="scientific">Salibacterium qingdaonense</name>
    <dbReference type="NCBI Taxonomy" id="266892"/>
    <lineage>
        <taxon>Bacteria</taxon>
        <taxon>Bacillati</taxon>
        <taxon>Bacillota</taxon>
        <taxon>Bacilli</taxon>
        <taxon>Bacillales</taxon>
        <taxon>Bacillaceae</taxon>
    </lineage>
</organism>
<evidence type="ECO:0000256" key="2">
    <source>
        <dbReference type="ARBA" id="ARBA00022980"/>
    </source>
</evidence>
<dbReference type="Proteomes" id="UP000199668">
    <property type="component" value="Unassembled WGS sequence"/>
</dbReference>
<reference evidence="6 7" key="1">
    <citation type="submission" date="2016-10" db="EMBL/GenBank/DDBJ databases">
        <authorList>
            <person name="de Groot N.N."/>
        </authorList>
    </citation>
    <scope>NUCLEOTIDE SEQUENCE [LARGE SCALE GENOMIC DNA]</scope>
    <source>
        <strain evidence="6 7">CGMCC 1.6134</strain>
    </source>
</reference>
<dbReference type="PROSITE" id="PS00579">
    <property type="entry name" value="RIBOSOMAL_L29"/>
    <property type="match status" value="1"/>
</dbReference>
<protein>
    <recommendedName>
        <fullName evidence="4 5">Large ribosomal subunit protein uL29</fullName>
    </recommendedName>
</protein>
<proteinExistence type="inferred from homology"/>
<dbReference type="CDD" id="cd00427">
    <property type="entry name" value="Ribosomal_L29_HIP"/>
    <property type="match status" value="1"/>
</dbReference>
<dbReference type="PANTHER" id="PTHR10916">
    <property type="entry name" value="60S RIBOSOMAL PROTEIN L35/50S RIBOSOMAL PROTEIN L29"/>
    <property type="match status" value="1"/>
</dbReference>
<keyword evidence="7" id="KW-1185">Reference proteome</keyword>
<dbReference type="Gene3D" id="1.10.287.310">
    <property type="match status" value="1"/>
</dbReference>
<comment type="similarity">
    <text evidence="1 5">Belongs to the universal ribosomal protein uL29 family.</text>
</comment>
<dbReference type="SUPFAM" id="SSF46561">
    <property type="entry name" value="Ribosomal protein L29 (L29p)"/>
    <property type="match status" value="1"/>
</dbReference>
<name>A0A1I4PA55_9BACI</name>
<evidence type="ECO:0000256" key="3">
    <source>
        <dbReference type="ARBA" id="ARBA00023274"/>
    </source>
</evidence>
<dbReference type="Pfam" id="PF00831">
    <property type="entry name" value="Ribosomal_L29"/>
    <property type="match status" value="1"/>
</dbReference>
<dbReference type="AlphaFoldDB" id="A0A1I4PA55"/>
<keyword evidence="2 5" id="KW-0689">Ribosomal protein</keyword>
<dbReference type="GO" id="GO:0003735">
    <property type="term" value="F:structural constituent of ribosome"/>
    <property type="evidence" value="ECO:0007669"/>
    <property type="project" value="InterPro"/>
</dbReference>
<dbReference type="InterPro" id="IPR036049">
    <property type="entry name" value="Ribosomal_uL29_sf"/>
</dbReference>
<keyword evidence="3 5" id="KW-0687">Ribonucleoprotein</keyword>
<evidence type="ECO:0000256" key="4">
    <source>
        <dbReference type="ARBA" id="ARBA00035204"/>
    </source>
</evidence>
<dbReference type="InterPro" id="IPR018254">
    <property type="entry name" value="Ribosomal_uL29_CS"/>
</dbReference>
<dbReference type="EMBL" id="FOTY01000024">
    <property type="protein sequence ID" value="SFM24427.1"/>
    <property type="molecule type" value="Genomic_DNA"/>
</dbReference>
<dbReference type="RefSeq" id="WP_090927743.1">
    <property type="nucleotide sequence ID" value="NZ_FOTY01000024.1"/>
</dbReference>
<dbReference type="InterPro" id="IPR050063">
    <property type="entry name" value="Ribosomal_protein_uL29"/>
</dbReference>
<dbReference type="FunFam" id="1.10.287.310:FF:000001">
    <property type="entry name" value="50S ribosomal protein L29"/>
    <property type="match status" value="1"/>
</dbReference>
<evidence type="ECO:0000313" key="7">
    <source>
        <dbReference type="Proteomes" id="UP000199668"/>
    </source>
</evidence>
<gene>
    <name evidence="5" type="primary">rpmC</name>
    <name evidence="6" type="ORF">SAMN04488054_12424</name>
</gene>
<evidence type="ECO:0000313" key="6">
    <source>
        <dbReference type="EMBL" id="SFM24427.1"/>
    </source>
</evidence>
<evidence type="ECO:0000256" key="5">
    <source>
        <dbReference type="HAMAP-Rule" id="MF_00374"/>
    </source>
</evidence>
<sequence>MKANQFRDLTSTEIEEQTQTLKEELFNLRFQLATGQLENPARLRNVRKDIARAKTVLRERELGLNKA</sequence>
<dbReference type="GO" id="GO:0006412">
    <property type="term" value="P:translation"/>
    <property type="evidence" value="ECO:0007669"/>
    <property type="project" value="UniProtKB-UniRule"/>
</dbReference>
<dbReference type="OrthoDB" id="9815192at2"/>
<dbReference type="HAMAP" id="MF_00374">
    <property type="entry name" value="Ribosomal_uL29"/>
    <property type="match status" value="1"/>
</dbReference>
<dbReference type="InterPro" id="IPR001854">
    <property type="entry name" value="Ribosomal_uL29"/>
</dbReference>
<accession>A0A1I4PA55</accession>
<dbReference type="STRING" id="266892.SAMN04488054_12424"/>
<dbReference type="GO" id="GO:0022625">
    <property type="term" value="C:cytosolic large ribosomal subunit"/>
    <property type="evidence" value="ECO:0007669"/>
    <property type="project" value="TreeGrafter"/>
</dbReference>